<proteinExistence type="predicted"/>
<evidence type="ECO:0000313" key="2">
    <source>
        <dbReference type="Proteomes" id="UP000256345"/>
    </source>
</evidence>
<comment type="caution">
    <text evidence="1">The sequence shown here is derived from an EMBL/GenBank/DDBJ whole genome shotgun (WGS) entry which is preliminary data.</text>
</comment>
<dbReference type="EMBL" id="QUMU01000013">
    <property type="protein sequence ID" value="REG25197.1"/>
    <property type="molecule type" value="Genomic_DNA"/>
</dbReference>
<organism evidence="1 2">
    <name type="scientific">Archangium gephyra</name>
    <dbReference type="NCBI Taxonomy" id="48"/>
    <lineage>
        <taxon>Bacteria</taxon>
        <taxon>Pseudomonadati</taxon>
        <taxon>Myxococcota</taxon>
        <taxon>Myxococcia</taxon>
        <taxon>Myxococcales</taxon>
        <taxon>Cystobacterineae</taxon>
        <taxon>Archangiaceae</taxon>
        <taxon>Archangium</taxon>
    </lineage>
</organism>
<sequence>MVSEREEIRRKVMEAVGGRPVRWTDHRTTKGDFPGRDWALEIFDVPFDEQEELHGRLFDEFYLPLYQEKRLALTLLFHTPENTDRYYAWVRDEHAAERAGAARATP</sequence>
<accession>A0ABX9JRU1</accession>
<dbReference type="Proteomes" id="UP000256345">
    <property type="component" value="Unassembled WGS sequence"/>
</dbReference>
<gene>
    <name evidence="1" type="ORF">ATI61_113261</name>
</gene>
<evidence type="ECO:0000313" key="1">
    <source>
        <dbReference type="EMBL" id="REG25197.1"/>
    </source>
</evidence>
<reference evidence="1 2" key="1">
    <citation type="submission" date="2018-08" db="EMBL/GenBank/DDBJ databases">
        <title>Genomic Encyclopedia of Archaeal and Bacterial Type Strains, Phase II (KMG-II): from individual species to whole genera.</title>
        <authorList>
            <person name="Goeker M."/>
        </authorList>
    </citation>
    <scope>NUCLEOTIDE SEQUENCE [LARGE SCALE GENOMIC DNA]</scope>
    <source>
        <strain evidence="1 2">DSM 2261</strain>
    </source>
</reference>
<protein>
    <submittedName>
        <fullName evidence="1">Uncharacterized protein</fullName>
    </submittedName>
</protein>
<keyword evidence="2" id="KW-1185">Reference proteome</keyword>
<name>A0ABX9JRU1_9BACT</name>